<dbReference type="GO" id="GO:0003676">
    <property type="term" value="F:nucleic acid binding"/>
    <property type="evidence" value="ECO:0007669"/>
    <property type="project" value="InterPro"/>
</dbReference>
<feature type="domain" description="YhcG PDDEXK nuclease" evidence="2">
    <location>
        <begin position="229"/>
        <end position="383"/>
    </location>
</feature>
<feature type="domain" description="YhcG N-terminal" evidence="3">
    <location>
        <begin position="72"/>
        <end position="208"/>
    </location>
</feature>
<dbReference type="Proteomes" id="UP000485880">
    <property type="component" value="Unassembled WGS sequence"/>
</dbReference>
<evidence type="ECO:0000313" key="5">
    <source>
        <dbReference type="Proteomes" id="UP000485880"/>
    </source>
</evidence>
<feature type="region of interest" description="Disordered" evidence="1">
    <location>
        <begin position="1"/>
        <end position="58"/>
    </location>
</feature>
<evidence type="ECO:0000259" key="2">
    <source>
        <dbReference type="Pfam" id="PF06250"/>
    </source>
</evidence>
<organism evidence="4 5">
    <name type="scientific">Methylocella tundrae</name>
    <dbReference type="NCBI Taxonomy" id="227605"/>
    <lineage>
        <taxon>Bacteria</taxon>
        <taxon>Pseudomonadati</taxon>
        <taxon>Pseudomonadota</taxon>
        <taxon>Alphaproteobacteria</taxon>
        <taxon>Hyphomicrobiales</taxon>
        <taxon>Beijerinckiaceae</taxon>
        <taxon>Methylocella</taxon>
    </lineage>
</organism>
<dbReference type="InterPro" id="IPR009362">
    <property type="entry name" value="YhcG_C"/>
</dbReference>
<dbReference type="PANTHER" id="PTHR30547:SF0">
    <property type="entry name" value="BLR8175 PROTEIN"/>
    <property type="match status" value="1"/>
</dbReference>
<dbReference type="AlphaFoldDB" id="A0A8B6M8H9"/>
<evidence type="ECO:0000313" key="4">
    <source>
        <dbReference type="EMBL" id="VTZ51186.1"/>
    </source>
</evidence>
<dbReference type="RefSeq" id="WP_174513078.1">
    <property type="nucleotide sequence ID" value="NZ_CABFMQ020000090.1"/>
</dbReference>
<keyword evidence="5" id="KW-1185">Reference proteome</keyword>
<proteinExistence type="predicted"/>
<dbReference type="Pfam" id="PF06250">
    <property type="entry name" value="YhcG_C"/>
    <property type="match status" value="1"/>
</dbReference>
<dbReference type="Gene3D" id="3.40.1350.10">
    <property type="match status" value="1"/>
</dbReference>
<evidence type="ECO:0008006" key="6">
    <source>
        <dbReference type="Google" id="ProtNLM"/>
    </source>
</evidence>
<name>A0A8B6M8H9_METTU</name>
<reference evidence="4 5" key="1">
    <citation type="submission" date="2019-05" db="EMBL/GenBank/DDBJ databases">
        <authorList>
            <person name="Farhan Ul Haque M."/>
        </authorList>
    </citation>
    <scope>NUCLEOTIDE SEQUENCE [LARGE SCALE GENOMIC DNA]</scope>
    <source>
        <strain evidence="4">2</strain>
    </source>
</reference>
<dbReference type="InterPro" id="IPR041527">
    <property type="entry name" value="YhcG_N"/>
</dbReference>
<evidence type="ECO:0000259" key="3">
    <source>
        <dbReference type="Pfam" id="PF17761"/>
    </source>
</evidence>
<protein>
    <recommendedName>
        <fullName evidence="6">DUF1016 domain-containing protein</fullName>
    </recommendedName>
</protein>
<gene>
    <name evidence="4" type="ORF">MPC4_320018</name>
</gene>
<dbReference type="InterPro" id="IPR053148">
    <property type="entry name" value="PD-DEXK-like_domain"/>
</dbReference>
<dbReference type="EMBL" id="CABFMQ020000090">
    <property type="protein sequence ID" value="VTZ51186.1"/>
    <property type="molecule type" value="Genomic_DNA"/>
</dbReference>
<sequence>MGATTGAGGNPTTAAAGHRERHVHHALRTAATVTANRPEKTAAKRSGPRRPRATAVGDPAREAESYAALVADLKQRIAEARLRAALSVNRELVLVYWGIGRDIVTRQESEGWGAKVIDRLAADLGRAFPEMTGLSARNLKYMRAFAEAWPDVEFVQQVVALLPWGHNLRLLDGVKSASERTWYARQAIENGWSRNVLVHQIESGLFERQGGALTNFSRTLPAEQSELAQQILKDPYNFDFLSLGPEILERDLERGLIEHLRALILELGKGFAFVGSQYHLEVAGQDYYLDLLFYHLRLRCFVVIELKIEDFKPEFAGKMNFYLSAVDDQLRHKDDKPTIGIILCKGRNEVIVEYSLRDTTKPMGVAQYRVSPSLPLPLQQELPTIEELGREFPLMSVVKLRIEIERALRDFAAAQGFAPALPVGIGAMIQDLQRRGLAPAGAEAFIDAVRVMNAASHGVDVDPDAAGRAIRLGAEFLAELAKHRRDYPSPPSGQD</sequence>
<dbReference type="InterPro" id="IPR011856">
    <property type="entry name" value="tRNA_endonuc-like_dom_sf"/>
</dbReference>
<evidence type="ECO:0000256" key="1">
    <source>
        <dbReference type="SAM" id="MobiDB-lite"/>
    </source>
</evidence>
<comment type="caution">
    <text evidence="4">The sequence shown here is derived from an EMBL/GenBank/DDBJ whole genome shotgun (WGS) entry which is preliminary data.</text>
</comment>
<accession>A0A8B6M8H9</accession>
<dbReference type="PANTHER" id="PTHR30547">
    <property type="entry name" value="UNCHARACTERIZED PROTEIN YHCG-RELATED"/>
    <property type="match status" value="1"/>
</dbReference>
<dbReference type="Pfam" id="PF17761">
    <property type="entry name" value="DUF1016_N"/>
    <property type="match status" value="1"/>
</dbReference>